<accession>A0A8R1YP81</accession>
<name>A0A2A6BQU7_PRIPA</name>
<protein>
    <submittedName>
        <fullName evidence="1">Uncharacterized protein</fullName>
    </submittedName>
</protein>
<keyword evidence="2" id="KW-1185">Reference proteome</keyword>
<proteinExistence type="predicted"/>
<evidence type="ECO:0000313" key="1">
    <source>
        <dbReference type="EnsemblMetazoa" id="PPA36864.1"/>
    </source>
</evidence>
<dbReference type="Proteomes" id="UP000005239">
    <property type="component" value="Unassembled WGS sequence"/>
</dbReference>
<sequence length="79" mass="9580">MCDVSQLVAVLCALWHVQRLWSLSRHFFVRRSTLKMRQKEQQNNYSMKFQPCFLVWSHWFSIGTWSTLHSPLTRVLRKL</sequence>
<dbReference type="EnsemblMetazoa" id="PPA36864.1">
    <property type="protein sequence ID" value="PPA36864.1"/>
    <property type="gene ID" value="WBGene00275233"/>
</dbReference>
<organism evidence="1 2">
    <name type="scientific">Pristionchus pacificus</name>
    <name type="common">Parasitic nematode worm</name>
    <dbReference type="NCBI Taxonomy" id="54126"/>
    <lineage>
        <taxon>Eukaryota</taxon>
        <taxon>Metazoa</taxon>
        <taxon>Ecdysozoa</taxon>
        <taxon>Nematoda</taxon>
        <taxon>Chromadorea</taxon>
        <taxon>Rhabditida</taxon>
        <taxon>Rhabditina</taxon>
        <taxon>Diplogasteromorpha</taxon>
        <taxon>Diplogasteroidea</taxon>
        <taxon>Neodiplogasteridae</taxon>
        <taxon>Pristionchus</taxon>
    </lineage>
</organism>
<dbReference type="AlphaFoldDB" id="A0A2A6BQU7"/>
<evidence type="ECO:0000313" key="2">
    <source>
        <dbReference type="Proteomes" id="UP000005239"/>
    </source>
</evidence>
<reference evidence="2" key="1">
    <citation type="journal article" date="2008" name="Nat. Genet.">
        <title>The Pristionchus pacificus genome provides a unique perspective on nematode lifestyle and parasitism.</title>
        <authorList>
            <person name="Dieterich C."/>
            <person name="Clifton S.W."/>
            <person name="Schuster L.N."/>
            <person name="Chinwalla A."/>
            <person name="Delehaunty K."/>
            <person name="Dinkelacker I."/>
            <person name="Fulton L."/>
            <person name="Fulton R."/>
            <person name="Godfrey J."/>
            <person name="Minx P."/>
            <person name="Mitreva M."/>
            <person name="Roeseler W."/>
            <person name="Tian H."/>
            <person name="Witte H."/>
            <person name="Yang S.P."/>
            <person name="Wilson R.K."/>
            <person name="Sommer R.J."/>
        </authorList>
    </citation>
    <scope>NUCLEOTIDE SEQUENCE [LARGE SCALE GENOMIC DNA]</scope>
    <source>
        <strain evidence="2">PS312</strain>
    </source>
</reference>
<gene>
    <name evidence="1" type="primary">WBGene00275233</name>
</gene>
<reference evidence="1" key="2">
    <citation type="submission" date="2022-06" db="UniProtKB">
        <authorList>
            <consortium name="EnsemblMetazoa"/>
        </authorList>
    </citation>
    <scope>IDENTIFICATION</scope>
    <source>
        <strain evidence="1">PS312</strain>
    </source>
</reference>
<accession>A0A2A6BQU7</accession>